<dbReference type="AlphaFoldDB" id="A0ABD0KT03"/>
<keyword evidence="2" id="KW-1185">Reference proteome</keyword>
<reference evidence="1 2" key="1">
    <citation type="journal article" date="2023" name="Sci. Data">
        <title>Genome assembly of the Korean intertidal mud-creeper Batillaria attramentaria.</title>
        <authorList>
            <person name="Patra A.K."/>
            <person name="Ho P.T."/>
            <person name="Jun S."/>
            <person name="Lee S.J."/>
            <person name="Kim Y."/>
            <person name="Won Y.J."/>
        </authorList>
    </citation>
    <scope>NUCLEOTIDE SEQUENCE [LARGE SCALE GENOMIC DNA]</scope>
    <source>
        <strain evidence="1">Wonlab-2016</strain>
    </source>
</reference>
<gene>
    <name evidence="1" type="ORF">BaRGS_00018501</name>
</gene>
<sequence length="82" mass="9287">MEIREKLAEFQAKTGCGLAKRAHAGMCMYRRCVQEDLRGWYRRRTRGVAVPAGCWQKSPRGPVFGCLRAAFVWTEAGVQLLV</sequence>
<organism evidence="1 2">
    <name type="scientific">Batillaria attramentaria</name>
    <dbReference type="NCBI Taxonomy" id="370345"/>
    <lineage>
        <taxon>Eukaryota</taxon>
        <taxon>Metazoa</taxon>
        <taxon>Spiralia</taxon>
        <taxon>Lophotrochozoa</taxon>
        <taxon>Mollusca</taxon>
        <taxon>Gastropoda</taxon>
        <taxon>Caenogastropoda</taxon>
        <taxon>Sorbeoconcha</taxon>
        <taxon>Cerithioidea</taxon>
        <taxon>Batillariidae</taxon>
        <taxon>Batillaria</taxon>
    </lineage>
</organism>
<name>A0ABD0KT03_9CAEN</name>
<evidence type="ECO:0000313" key="1">
    <source>
        <dbReference type="EMBL" id="KAK7490340.1"/>
    </source>
</evidence>
<evidence type="ECO:0000313" key="2">
    <source>
        <dbReference type="Proteomes" id="UP001519460"/>
    </source>
</evidence>
<proteinExistence type="predicted"/>
<accession>A0ABD0KT03</accession>
<dbReference type="EMBL" id="JACVVK020000128">
    <property type="protein sequence ID" value="KAK7490340.1"/>
    <property type="molecule type" value="Genomic_DNA"/>
</dbReference>
<protein>
    <submittedName>
        <fullName evidence="1">Uncharacterized protein</fullName>
    </submittedName>
</protein>
<comment type="caution">
    <text evidence="1">The sequence shown here is derived from an EMBL/GenBank/DDBJ whole genome shotgun (WGS) entry which is preliminary data.</text>
</comment>
<dbReference type="Proteomes" id="UP001519460">
    <property type="component" value="Unassembled WGS sequence"/>
</dbReference>